<dbReference type="PANTHER" id="PTHR31636">
    <property type="entry name" value="OSJNBA0084A10.13 PROTEIN-RELATED"/>
    <property type="match status" value="1"/>
</dbReference>
<dbReference type="GO" id="GO:0005634">
    <property type="term" value="C:nucleus"/>
    <property type="evidence" value="ECO:0000318"/>
    <property type="project" value="GO_Central"/>
</dbReference>
<dbReference type="Gramene" id="KQL26286">
    <property type="protein sequence ID" value="KQL26286"/>
    <property type="gene ID" value="SETIT_032551mg"/>
</dbReference>
<feature type="region of interest" description="Disordered" evidence="4">
    <location>
        <begin position="127"/>
        <end position="151"/>
    </location>
</feature>
<dbReference type="AlphaFoldDB" id="K4A109"/>
<proteinExistence type="inferred from homology"/>
<dbReference type="eggNOG" id="ENOG502R062">
    <property type="taxonomic scope" value="Eukaryota"/>
</dbReference>
<evidence type="ECO:0000313" key="5">
    <source>
        <dbReference type="EnsemblPlants" id="KQL26286"/>
    </source>
</evidence>
<organism evidence="5 6">
    <name type="scientific">Setaria italica</name>
    <name type="common">Foxtail millet</name>
    <name type="synonym">Panicum italicum</name>
    <dbReference type="NCBI Taxonomy" id="4555"/>
    <lineage>
        <taxon>Eukaryota</taxon>
        <taxon>Viridiplantae</taxon>
        <taxon>Streptophyta</taxon>
        <taxon>Embryophyta</taxon>
        <taxon>Tracheophyta</taxon>
        <taxon>Spermatophyta</taxon>
        <taxon>Magnoliopsida</taxon>
        <taxon>Liliopsida</taxon>
        <taxon>Poales</taxon>
        <taxon>Poaceae</taxon>
        <taxon>PACMAD clade</taxon>
        <taxon>Panicoideae</taxon>
        <taxon>Panicodae</taxon>
        <taxon>Paniceae</taxon>
        <taxon>Cenchrinae</taxon>
        <taxon>Setaria</taxon>
    </lineage>
</organism>
<dbReference type="GO" id="GO:0006355">
    <property type="term" value="P:regulation of DNA-templated transcription"/>
    <property type="evidence" value="ECO:0000318"/>
    <property type="project" value="GO_Central"/>
</dbReference>
<comment type="caution">
    <text evidence="3">Lacks conserved residue(s) required for the propagation of feature annotation.</text>
</comment>
<dbReference type="Proteomes" id="UP000004995">
    <property type="component" value="Unassembled WGS sequence"/>
</dbReference>
<keyword evidence="1" id="KW-0805">Transcription regulation</keyword>
<feature type="region of interest" description="SAW" evidence="3">
    <location>
        <begin position="470"/>
        <end position="544"/>
    </location>
</feature>
<reference evidence="6" key="1">
    <citation type="journal article" date="2012" name="Nat. Biotechnol.">
        <title>Reference genome sequence of the model plant Setaria.</title>
        <authorList>
            <person name="Bennetzen J.L."/>
            <person name="Schmutz J."/>
            <person name="Wang H."/>
            <person name="Percifield R."/>
            <person name="Hawkins J."/>
            <person name="Pontaroli A.C."/>
            <person name="Estep M."/>
            <person name="Feng L."/>
            <person name="Vaughn J.N."/>
            <person name="Grimwood J."/>
            <person name="Jenkins J."/>
            <person name="Barry K."/>
            <person name="Lindquist E."/>
            <person name="Hellsten U."/>
            <person name="Deshpande S."/>
            <person name="Wang X."/>
            <person name="Wu X."/>
            <person name="Mitros T."/>
            <person name="Triplett J."/>
            <person name="Yang X."/>
            <person name="Ye C.Y."/>
            <person name="Mauro-Herrera M."/>
            <person name="Wang L."/>
            <person name="Li P."/>
            <person name="Sharma M."/>
            <person name="Sharma R."/>
            <person name="Ronald P.C."/>
            <person name="Panaud O."/>
            <person name="Kellogg E.A."/>
            <person name="Brutnell T.P."/>
            <person name="Doust A.N."/>
            <person name="Tuskan G.A."/>
            <person name="Rokhsar D."/>
            <person name="Devos K.M."/>
        </authorList>
    </citation>
    <scope>NUCLEOTIDE SEQUENCE [LARGE SCALE GENOMIC DNA]</scope>
    <source>
        <strain evidence="6">cv. Yugu1</strain>
    </source>
</reference>
<dbReference type="InterPro" id="IPR005202">
    <property type="entry name" value="TF_GRAS"/>
</dbReference>
<keyword evidence="6" id="KW-1185">Reference proteome</keyword>
<comment type="similarity">
    <text evidence="3">Belongs to the GRAS family.</text>
</comment>
<name>K4A109_SETIT</name>
<dbReference type="GO" id="GO:0048366">
    <property type="term" value="P:leaf development"/>
    <property type="evidence" value="ECO:0000318"/>
    <property type="project" value="GO_Central"/>
</dbReference>
<feature type="compositionally biased region" description="Low complexity" evidence="4">
    <location>
        <begin position="60"/>
        <end position="88"/>
    </location>
</feature>
<evidence type="ECO:0000256" key="2">
    <source>
        <dbReference type="ARBA" id="ARBA00023163"/>
    </source>
</evidence>
<protein>
    <submittedName>
        <fullName evidence="5">Uncharacterized protein</fullName>
    </submittedName>
</protein>
<dbReference type="InParanoid" id="K4A109"/>
<evidence type="ECO:0000256" key="1">
    <source>
        <dbReference type="ARBA" id="ARBA00023015"/>
    </source>
</evidence>
<evidence type="ECO:0000256" key="4">
    <source>
        <dbReference type="SAM" id="MobiDB-lite"/>
    </source>
</evidence>
<dbReference type="GO" id="GO:0090610">
    <property type="term" value="P:bundle sheath cell fate specification"/>
    <property type="evidence" value="ECO:0000318"/>
    <property type="project" value="GO_Central"/>
</dbReference>
<accession>K4A109</accession>
<dbReference type="STRING" id="4555.K4A109"/>
<dbReference type="HOGENOM" id="CLU_011924_0_2_1"/>
<dbReference type="GO" id="GO:0043565">
    <property type="term" value="F:sequence-specific DNA binding"/>
    <property type="evidence" value="ECO:0000318"/>
    <property type="project" value="GO_Central"/>
</dbReference>
<keyword evidence="2" id="KW-0804">Transcription</keyword>
<dbReference type="EnsemblPlants" id="KQL26286">
    <property type="protein sequence ID" value="KQL26286"/>
    <property type="gene ID" value="SETIT_032551mg"/>
</dbReference>
<dbReference type="FunCoup" id="K4A109">
    <property type="interactions" value="832"/>
</dbReference>
<evidence type="ECO:0000313" key="6">
    <source>
        <dbReference type="Proteomes" id="UP000004995"/>
    </source>
</evidence>
<dbReference type="PROSITE" id="PS50985">
    <property type="entry name" value="GRAS"/>
    <property type="match status" value="1"/>
</dbReference>
<feature type="region of interest" description="VHIID" evidence="3">
    <location>
        <begin position="254"/>
        <end position="319"/>
    </location>
</feature>
<feature type="region of interest" description="Disordered" evidence="4">
    <location>
        <begin position="37"/>
        <end position="90"/>
    </location>
</feature>
<dbReference type="OMA" id="HPVEGKI"/>
<dbReference type="GO" id="GO:0003700">
    <property type="term" value="F:DNA-binding transcription factor activity"/>
    <property type="evidence" value="ECO:0000318"/>
    <property type="project" value="GO_Central"/>
</dbReference>
<reference evidence="5" key="2">
    <citation type="submission" date="2018-08" db="UniProtKB">
        <authorList>
            <consortium name="EnsemblPlants"/>
        </authorList>
    </citation>
    <scope>IDENTIFICATION</scope>
    <source>
        <strain evidence="5">Yugu1</strain>
    </source>
</reference>
<dbReference type="EMBL" id="AGNK02001293">
    <property type="status" value="NOT_ANNOTATED_CDS"/>
    <property type="molecule type" value="Genomic_DNA"/>
</dbReference>
<sequence>MPFPSPPCRWRWRRPVALSRPASFDSLCLAAPATACNQTNRRPPWRPPCSVARTRRTPRAKPTASETRSRSPAQSSSLAPALSVASTARATRRPCPVARDELLAGAAMLQGVLSRAPATDAAAAAAMKAKRAPVSPDEKGDGDGCPARGKRQQLLGLGPAAAAEEGPETRGLRLLSLLLRCAEAVAMDQLTEARELLPEIGELASPFGSSPERVAAYFGDALCARVLSSYLGAYSPLALRPLAAAQSRRVAGAFQSYNALSPLVKFSHFTANQAILQALDGEDRLHVIDLDIMQGLQWPGLFHILASRPRKPRSIRITGLGASLDVLEATGRRLADFATSLGLPFEFHPIEGKIGHVADAAALLGPRHHHQQQDEATVVHWMHHCLYDVTGSDVGTVRLLRTLRPKLITIVEQDLGHSGDFLGRFVEALHYYSALFDALGDGAGAAEEEAAERHAVERQLLGAEIRNIVAVGGPKRTGEVRVERWSDELRRAGFRPVSLAGSPATQARLLLGMYPWKGYTLVEEDACLKLGWKDLSLLTASAWEPADDDTVAAAPTPRHGSQET</sequence>
<feature type="short sequence motif" description="VHIID" evidence="3">
    <location>
        <begin position="285"/>
        <end position="289"/>
    </location>
</feature>
<feature type="short sequence motif" description="LxCxE motif" evidence="3">
    <location>
        <begin position="179"/>
        <end position="183"/>
    </location>
</feature>
<evidence type="ECO:0000256" key="3">
    <source>
        <dbReference type="PROSITE-ProRule" id="PRU01191"/>
    </source>
</evidence>
<dbReference type="Pfam" id="PF03514">
    <property type="entry name" value="GRAS"/>
    <property type="match status" value="1"/>
</dbReference>